<dbReference type="PANTHER" id="PTHR35201:SF4">
    <property type="entry name" value="BETA-PINACENE SYNTHASE-RELATED"/>
    <property type="match status" value="1"/>
</dbReference>
<dbReference type="EC" id="4.2.3.-" evidence="6"/>
<proteinExistence type="inferred from homology"/>
<keyword evidence="5 6" id="KW-0456">Lyase</keyword>
<dbReference type="GO" id="GO:0046872">
    <property type="term" value="F:metal ion binding"/>
    <property type="evidence" value="ECO:0007669"/>
    <property type="project" value="UniProtKB-KW"/>
</dbReference>
<evidence type="ECO:0000256" key="3">
    <source>
        <dbReference type="ARBA" id="ARBA00022723"/>
    </source>
</evidence>
<evidence type="ECO:0000256" key="6">
    <source>
        <dbReference type="RuleBase" id="RU366034"/>
    </source>
</evidence>
<protein>
    <recommendedName>
        <fullName evidence="6">Terpene synthase</fullName>
        <ecNumber evidence="6">4.2.3.-</ecNumber>
    </recommendedName>
</protein>
<sequence>MAVRAADTTTDSQEVIMLKFPDFVSPVPYPLRCHAQEREVSRQSEEWLLSMANFSEKQRAKFLTLNAGLLSGMCYIDCTFDELRVCTDFMNFLFTLDDWTDEFDTTGTRGLAECVMNTLYHPYTYHSDTAAHRLTKSFWTRMKETAGPGCQQRLMSTLDTYFQAIMQQAADRGSQNIPELEEYILLRRDTSGCKTGFAFIEYAANIDLPDDVIEHPIIKALSDATNDLVSWANDVLSYNAEQARGDTHNLVCVLMNMNNVDRQEAIEQAGELWRKTLDWFFECRKVVPSWGPEIDRQVALYIQGLEDWIIANAEWSFETERYFGKEGHTVKKTRMVALLPQRVCA</sequence>
<dbReference type="PANTHER" id="PTHR35201">
    <property type="entry name" value="TERPENE SYNTHASE"/>
    <property type="match status" value="1"/>
</dbReference>
<keyword evidence="3 6" id="KW-0479">Metal-binding</keyword>
<dbReference type="InterPro" id="IPR034686">
    <property type="entry name" value="Terpene_cyclase-like_2"/>
</dbReference>
<evidence type="ECO:0000256" key="1">
    <source>
        <dbReference type="ARBA" id="ARBA00001946"/>
    </source>
</evidence>
<evidence type="ECO:0000256" key="2">
    <source>
        <dbReference type="ARBA" id="ARBA00006333"/>
    </source>
</evidence>
<comment type="similarity">
    <text evidence="2 6">Belongs to the terpene synthase family.</text>
</comment>
<dbReference type="Gene3D" id="1.10.600.10">
    <property type="entry name" value="Farnesyl Diphosphate Synthase"/>
    <property type="match status" value="1"/>
</dbReference>
<evidence type="ECO:0000256" key="4">
    <source>
        <dbReference type="ARBA" id="ARBA00022842"/>
    </source>
</evidence>
<dbReference type="EMBL" id="JAPEVG010000019">
    <property type="protein sequence ID" value="KAJ8495958.1"/>
    <property type="molecule type" value="Genomic_DNA"/>
</dbReference>
<dbReference type="AlphaFoldDB" id="A0AAD7XFI9"/>
<keyword evidence="8" id="KW-1185">Reference proteome</keyword>
<reference evidence="7" key="1">
    <citation type="submission" date="2022-11" db="EMBL/GenBank/DDBJ databases">
        <title>Genome Sequence of Cubamyces cubensis.</title>
        <authorList>
            <person name="Buettner E."/>
        </authorList>
    </citation>
    <scope>NUCLEOTIDE SEQUENCE</scope>
    <source>
        <strain evidence="7">MPL-01</strain>
    </source>
</reference>
<evidence type="ECO:0000313" key="7">
    <source>
        <dbReference type="EMBL" id="KAJ8495958.1"/>
    </source>
</evidence>
<comment type="caution">
    <text evidence="7">The sequence shown here is derived from an EMBL/GenBank/DDBJ whole genome shotgun (WGS) entry which is preliminary data.</text>
</comment>
<evidence type="ECO:0000313" key="8">
    <source>
        <dbReference type="Proteomes" id="UP001215151"/>
    </source>
</evidence>
<dbReference type="Proteomes" id="UP001215151">
    <property type="component" value="Unassembled WGS sequence"/>
</dbReference>
<dbReference type="Pfam" id="PF19086">
    <property type="entry name" value="Terpene_syn_C_2"/>
    <property type="match status" value="1"/>
</dbReference>
<name>A0AAD7XFI9_9APHY</name>
<accession>A0AAD7XFI9</accession>
<comment type="cofactor">
    <cofactor evidence="1 6">
        <name>Mg(2+)</name>
        <dbReference type="ChEBI" id="CHEBI:18420"/>
    </cofactor>
</comment>
<dbReference type="GO" id="GO:0010333">
    <property type="term" value="F:terpene synthase activity"/>
    <property type="evidence" value="ECO:0007669"/>
    <property type="project" value="InterPro"/>
</dbReference>
<organism evidence="7 8">
    <name type="scientific">Trametes cubensis</name>
    <dbReference type="NCBI Taxonomy" id="1111947"/>
    <lineage>
        <taxon>Eukaryota</taxon>
        <taxon>Fungi</taxon>
        <taxon>Dikarya</taxon>
        <taxon>Basidiomycota</taxon>
        <taxon>Agaricomycotina</taxon>
        <taxon>Agaricomycetes</taxon>
        <taxon>Polyporales</taxon>
        <taxon>Polyporaceae</taxon>
        <taxon>Trametes</taxon>
    </lineage>
</organism>
<evidence type="ECO:0000256" key="5">
    <source>
        <dbReference type="ARBA" id="ARBA00023239"/>
    </source>
</evidence>
<keyword evidence="4 6" id="KW-0460">Magnesium</keyword>
<gene>
    <name evidence="7" type="ORF">ONZ51_g1386</name>
</gene>
<dbReference type="GO" id="GO:0008299">
    <property type="term" value="P:isoprenoid biosynthetic process"/>
    <property type="evidence" value="ECO:0007669"/>
    <property type="project" value="UniProtKB-ARBA"/>
</dbReference>
<dbReference type="InterPro" id="IPR008949">
    <property type="entry name" value="Isoprenoid_synthase_dom_sf"/>
</dbReference>
<dbReference type="SUPFAM" id="SSF48576">
    <property type="entry name" value="Terpenoid synthases"/>
    <property type="match status" value="1"/>
</dbReference>
<dbReference type="SFLD" id="SFLDS00005">
    <property type="entry name" value="Isoprenoid_Synthase_Type_I"/>
    <property type="match status" value="1"/>
</dbReference>
<dbReference type="SFLD" id="SFLDG01020">
    <property type="entry name" value="Terpene_Cyclase_Like_2"/>
    <property type="match status" value="1"/>
</dbReference>